<reference evidence="9" key="1">
    <citation type="submission" date="2018-06" db="EMBL/GenBank/DDBJ databases">
        <authorList>
            <person name="Zhirakovskaya E."/>
        </authorList>
    </citation>
    <scope>NUCLEOTIDE SEQUENCE</scope>
</reference>
<evidence type="ECO:0000256" key="5">
    <source>
        <dbReference type="ARBA" id="ARBA00023136"/>
    </source>
</evidence>
<dbReference type="AlphaFoldDB" id="A0A3B0UD50"/>
<evidence type="ECO:0000256" key="6">
    <source>
        <dbReference type="ARBA" id="ARBA00023237"/>
    </source>
</evidence>
<dbReference type="InterPro" id="IPR008969">
    <property type="entry name" value="CarboxyPept-like_regulatory"/>
</dbReference>
<dbReference type="InterPro" id="IPR023996">
    <property type="entry name" value="TonB-dep_OMP_SusC/RagA"/>
</dbReference>
<comment type="subcellular location">
    <subcellularLocation>
        <location evidence="1">Cell outer membrane</location>
        <topology evidence="1">Multi-pass membrane protein</topology>
    </subcellularLocation>
</comment>
<evidence type="ECO:0000256" key="3">
    <source>
        <dbReference type="ARBA" id="ARBA00022692"/>
    </source>
</evidence>
<feature type="domain" description="TonB-dependent receptor plug" evidence="8">
    <location>
        <begin position="117"/>
        <end position="251"/>
    </location>
</feature>
<dbReference type="InterPro" id="IPR037066">
    <property type="entry name" value="Plug_dom_sf"/>
</dbReference>
<keyword evidence="6" id="KW-0998">Cell outer membrane</keyword>
<dbReference type="Pfam" id="PF00593">
    <property type="entry name" value="TonB_dep_Rec_b-barrel"/>
    <property type="match status" value="1"/>
</dbReference>
<dbReference type="GO" id="GO:0009279">
    <property type="term" value="C:cell outer membrane"/>
    <property type="evidence" value="ECO:0007669"/>
    <property type="project" value="UniProtKB-SubCell"/>
</dbReference>
<feature type="domain" description="TonB-dependent receptor-like beta-barrel" evidence="7">
    <location>
        <begin position="434"/>
        <end position="1008"/>
    </location>
</feature>
<evidence type="ECO:0000256" key="1">
    <source>
        <dbReference type="ARBA" id="ARBA00004571"/>
    </source>
</evidence>
<dbReference type="Gene3D" id="2.170.130.10">
    <property type="entry name" value="TonB-dependent receptor, plug domain"/>
    <property type="match status" value="1"/>
</dbReference>
<dbReference type="InterPro" id="IPR000531">
    <property type="entry name" value="Beta-barrel_TonB"/>
</dbReference>
<dbReference type="Gene3D" id="2.60.40.1120">
    <property type="entry name" value="Carboxypeptidase-like, regulatory domain"/>
    <property type="match status" value="1"/>
</dbReference>
<dbReference type="InterPro" id="IPR039426">
    <property type="entry name" value="TonB-dep_rcpt-like"/>
</dbReference>
<dbReference type="SUPFAM" id="SSF49464">
    <property type="entry name" value="Carboxypeptidase regulatory domain-like"/>
    <property type="match status" value="1"/>
</dbReference>
<keyword evidence="4" id="KW-0798">TonB box</keyword>
<keyword evidence="3" id="KW-0812">Transmembrane</keyword>
<sequence>MKKIYRFLFLFMMFISATPLLFAQTQLVTGVVNDASGAGLPGVNIRVKGTMTGTTTNLNGKYKIQTTKGSTLVFSFVGYTTKEVKVTGPILNIVLHETVNKLNEVVVTAFGMKKEARALGYSVSEIKTKDLNMASQTSAIEALQGRVAGLQIRRTSGSAGGGVDILIRGLSSIDPSRNNQPLIIVDGLAIDNETFAGNVLPSAGSNAVGSSSQFAYSNRAGDINPDDIASYTILKGAAATALYGVRAANGAIVITTKKGKRGKPRVSLSFFTTFRDVVKTPALQKTFREGNRTTKIPGAVIDPNVPGGYLRPGSFAFYSWGVPFSANSFTMPDGTIIDLTHDGFHSPYELFKTGINNQANFNISGADAKFNYFFSAGWNNDSGILPNTNFDKKTFRFNAGYQVLKNLKISSSIAYTKSGGARANGGDKSVFSSLSYWSSTFPINDYEYPDGSEKNYTNGIIDNPRYFLEKSNLDDNLNRWIGHITVDWSPYKWMKVSYSTQIDNYAERRNRFVPPDLDVGSQVHGFIVDENINFSALESDLLVTFSHDWSKDFSSNLVVGNQISDVRRNYSFIRGEDLNVAGINDLTNTLNTFAGTSLIRTKNVGVFGELNLSYKRKLYLSITGRNDWVSTLPVQNRSFFYPSVSASYVFTEDFLKHSDVLTFGKIRVSWAQVGKAPRFGRVGHYFIPEPNFPFNGVGGYRSSTALGDPNIKPERDNSFETGTNLRFFKNRLRFDYTYYTTNVTDQIFTVGTAYSSGLTGVTRNAGDYKTWGQELMVSGDIIKNSKIRWEVYVNWSKTGGKVVALPKDLKEIVFFGDRITAKAKVGDALGTLYGWVFQTVPNGQRYVNSDGKWVITGSDNKGYYYTGTNQMVKVGNAFPDFVMSLGSNFSWKNVTFNFLIEWKKGGDLYDRGFRNALRNGNLKETEFRDQKRVLNGMMDDGKGGYVKNTIPLMITANSYYRDWNNYNNASEVLLQDGSWIKLRDIGVSYTFKFKHMNQFTVSAGAHNIILWTPFKGFDPEGNQFSAGSNIYGFTGLTVPLSQSYYFGIKFGF</sequence>
<evidence type="ECO:0000256" key="4">
    <source>
        <dbReference type="ARBA" id="ARBA00023077"/>
    </source>
</evidence>
<evidence type="ECO:0000313" key="9">
    <source>
        <dbReference type="EMBL" id="VAW28905.1"/>
    </source>
</evidence>
<dbReference type="SUPFAM" id="SSF56935">
    <property type="entry name" value="Porins"/>
    <property type="match status" value="1"/>
</dbReference>
<dbReference type="InterPro" id="IPR023997">
    <property type="entry name" value="TonB-dep_OMP_SusC/RagA_CS"/>
</dbReference>
<protein>
    <submittedName>
        <fullName evidence="9">Outer membrane TonB-dependent transporter, utilization system for glycans and polysaccharides (PUL), SusC family</fullName>
    </submittedName>
</protein>
<evidence type="ECO:0000259" key="7">
    <source>
        <dbReference type="Pfam" id="PF00593"/>
    </source>
</evidence>
<dbReference type="InterPro" id="IPR012910">
    <property type="entry name" value="Plug_dom"/>
</dbReference>
<organism evidence="9">
    <name type="scientific">hydrothermal vent metagenome</name>
    <dbReference type="NCBI Taxonomy" id="652676"/>
    <lineage>
        <taxon>unclassified sequences</taxon>
        <taxon>metagenomes</taxon>
        <taxon>ecological metagenomes</taxon>
    </lineage>
</organism>
<evidence type="ECO:0000259" key="8">
    <source>
        <dbReference type="Pfam" id="PF07715"/>
    </source>
</evidence>
<name>A0A3B0UD50_9ZZZZ</name>
<dbReference type="NCBIfam" id="TIGR04057">
    <property type="entry name" value="SusC_RagA_signa"/>
    <property type="match status" value="1"/>
</dbReference>
<keyword evidence="5" id="KW-0472">Membrane</keyword>
<dbReference type="Pfam" id="PF07715">
    <property type="entry name" value="Plug"/>
    <property type="match status" value="1"/>
</dbReference>
<accession>A0A3B0UD50</accession>
<dbReference type="Gene3D" id="2.40.170.20">
    <property type="entry name" value="TonB-dependent receptor, beta-barrel domain"/>
    <property type="match status" value="1"/>
</dbReference>
<evidence type="ECO:0000256" key="2">
    <source>
        <dbReference type="ARBA" id="ARBA00022448"/>
    </source>
</evidence>
<dbReference type="NCBIfam" id="TIGR04056">
    <property type="entry name" value="OMP_RagA_SusC"/>
    <property type="match status" value="1"/>
</dbReference>
<dbReference type="EMBL" id="UOET01000295">
    <property type="protein sequence ID" value="VAW28905.1"/>
    <property type="molecule type" value="Genomic_DNA"/>
</dbReference>
<dbReference type="PROSITE" id="PS52016">
    <property type="entry name" value="TONB_DEPENDENT_REC_3"/>
    <property type="match status" value="1"/>
</dbReference>
<dbReference type="Pfam" id="PF13715">
    <property type="entry name" value="CarbopepD_reg_2"/>
    <property type="match status" value="1"/>
</dbReference>
<keyword evidence="2" id="KW-0813">Transport</keyword>
<proteinExistence type="predicted"/>
<dbReference type="InterPro" id="IPR036942">
    <property type="entry name" value="Beta-barrel_TonB_sf"/>
</dbReference>
<gene>
    <name evidence="9" type="ORF">MNBD_BACTEROID07-1195</name>
</gene>